<organism evidence="2 3">
    <name type="scientific">Blattamonas nauphoetae</name>
    <dbReference type="NCBI Taxonomy" id="2049346"/>
    <lineage>
        <taxon>Eukaryota</taxon>
        <taxon>Metamonada</taxon>
        <taxon>Preaxostyla</taxon>
        <taxon>Oxymonadida</taxon>
        <taxon>Blattamonas</taxon>
    </lineage>
</organism>
<comment type="caution">
    <text evidence="2">The sequence shown here is derived from an EMBL/GenBank/DDBJ whole genome shotgun (WGS) entry which is preliminary data.</text>
</comment>
<accession>A0ABQ9WT49</accession>
<evidence type="ECO:0000256" key="1">
    <source>
        <dbReference type="SAM" id="MobiDB-lite"/>
    </source>
</evidence>
<evidence type="ECO:0000313" key="3">
    <source>
        <dbReference type="Proteomes" id="UP001281761"/>
    </source>
</evidence>
<feature type="region of interest" description="Disordered" evidence="1">
    <location>
        <begin position="1"/>
        <end position="23"/>
    </location>
</feature>
<sequence>MTTLSSTESPSPDSPCPGISSESLSSSLGCSPFLNWNEEPLESESEQAVVFWSLVATVQLQPSLDDSLEAKAVKFLNSEKLYGSESAADFLSMFGQTTGESSTHFIHSIVVLVSLPSQVITTAAMEMLNNLVRNCSPEVTLALVKADMIPQLINTLNPLSLSFTEGVDIHTCLLLSIITSVHLATPFGLETLGIEDDDEQQAVHETIMKQVLAPSEKYIRHLCVNRYSNTHENLSKSFMALLARHLRICPYYQPAMDFVLHIPVILTIPSCLTFYETENSIWAFLFFVIEAQRERNKQGGKTRQMWKKVEQMFRMEGIEDVIEEKLLNDQNEYFGECIVINSIKWNNLLGMNIPEHE</sequence>
<dbReference type="EMBL" id="JARBJD010000391">
    <property type="protein sequence ID" value="KAK2942661.1"/>
    <property type="molecule type" value="Genomic_DNA"/>
</dbReference>
<proteinExistence type="predicted"/>
<dbReference type="InterPro" id="IPR016024">
    <property type="entry name" value="ARM-type_fold"/>
</dbReference>
<protein>
    <submittedName>
        <fullName evidence="2">Uncharacterized protein</fullName>
    </submittedName>
</protein>
<feature type="compositionally biased region" description="Polar residues" evidence="1">
    <location>
        <begin position="1"/>
        <end position="11"/>
    </location>
</feature>
<gene>
    <name evidence="2" type="ORF">BLNAU_22422</name>
</gene>
<reference evidence="2 3" key="1">
    <citation type="journal article" date="2022" name="bioRxiv">
        <title>Genomics of Preaxostyla Flagellates Illuminates Evolutionary Transitions and the Path Towards Mitochondrial Loss.</title>
        <authorList>
            <person name="Novak L.V.F."/>
            <person name="Treitli S.C."/>
            <person name="Pyrih J."/>
            <person name="Halakuc P."/>
            <person name="Pipaliya S.V."/>
            <person name="Vacek V."/>
            <person name="Brzon O."/>
            <person name="Soukal P."/>
            <person name="Eme L."/>
            <person name="Dacks J.B."/>
            <person name="Karnkowska A."/>
            <person name="Elias M."/>
            <person name="Hampl V."/>
        </authorList>
    </citation>
    <scope>NUCLEOTIDE SEQUENCE [LARGE SCALE GENOMIC DNA]</scope>
    <source>
        <strain evidence="2">NAU3</strain>
        <tissue evidence="2">Gut</tissue>
    </source>
</reference>
<dbReference type="Proteomes" id="UP001281761">
    <property type="component" value="Unassembled WGS sequence"/>
</dbReference>
<dbReference type="SUPFAM" id="SSF48371">
    <property type="entry name" value="ARM repeat"/>
    <property type="match status" value="1"/>
</dbReference>
<name>A0ABQ9WT49_9EUKA</name>
<evidence type="ECO:0000313" key="2">
    <source>
        <dbReference type="EMBL" id="KAK2942661.1"/>
    </source>
</evidence>
<keyword evidence="3" id="KW-1185">Reference proteome</keyword>